<organism evidence="5 6">
    <name type="scientific">Collinsella ureilytica</name>
    <dbReference type="NCBI Taxonomy" id="2869515"/>
    <lineage>
        <taxon>Bacteria</taxon>
        <taxon>Bacillati</taxon>
        <taxon>Actinomycetota</taxon>
        <taxon>Coriobacteriia</taxon>
        <taxon>Coriobacteriales</taxon>
        <taxon>Coriobacteriaceae</taxon>
        <taxon>Collinsella</taxon>
    </lineage>
</organism>
<proteinExistence type="predicted"/>
<comment type="caution">
    <text evidence="5">The sequence shown here is derived from an EMBL/GenBank/DDBJ whole genome shotgun (WGS) entry which is preliminary data.</text>
</comment>
<feature type="region of interest" description="Disordered" evidence="3">
    <location>
        <begin position="219"/>
        <end position="255"/>
    </location>
</feature>
<evidence type="ECO:0000259" key="4">
    <source>
        <dbReference type="PROSITE" id="PS50893"/>
    </source>
</evidence>
<dbReference type="SUPFAM" id="SSF52540">
    <property type="entry name" value="P-loop containing nucleoside triphosphate hydrolases"/>
    <property type="match status" value="2"/>
</dbReference>
<feature type="compositionally biased region" description="Basic and acidic residues" evidence="3">
    <location>
        <begin position="219"/>
        <end position="232"/>
    </location>
</feature>
<keyword evidence="2 5" id="KW-0067">ATP-binding</keyword>
<accession>A0ABS7MHX2</accession>
<dbReference type="GO" id="GO:0005524">
    <property type="term" value="F:ATP binding"/>
    <property type="evidence" value="ECO:0007669"/>
    <property type="project" value="UniProtKB-KW"/>
</dbReference>
<feature type="domain" description="ABC transporter" evidence="4">
    <location>
        <begin position="3"/>
        <end position="208"/>
    </location>
</feature>
<keyword evidence="6" id="KW-1185">Reference proteome</keyword>
<reference evidence="5 6" key="1">
    <citation type="submission" date="2021-08" db="EMBL/GenBank/DDBJ databases">
        <title>Collinsella faecalis sp. nov. isolated from swine faeces.</title>
        <authorList>
            <person name="Oh B.S."/>
            <person name="Lee J.H."/>
        </authorList>
    </citation>
    <scope>NUCLEOTIDE SEQUENCE [LARGE SCALE GENOMIC DNA]</scope>
    <source>
        <strain evidence="5 6">AGMB00827</strain>
    </source>
</reference>
<dbReference type="SMART" id="SM00382">
    <property type="entry name" value="AAA"/>
    <property type="match status" value="2"/>
</dbReference>
<dbReference type="Proteomes" id="UP000700908">
    <property type="component" value="Unassembled WGS sequence"/>
</dbReference>
<dbReference type="PANTHER" id="PTHR42855">
    <property type="entry name" value="ABC TRANSPORTER ATP-BINDING SUBUNIT"/>
    <property type="match status" value="1"/>
</dbReference>
<evidence type="ECO:0000313" key="5">
    <source>
        <dbReference type="EMBL" id="MBY4796951.1"/>
    </source>
</evidence>
<dbReference type="Gene3D" id="3.40.50.300">
    <property type="entry name" value="P-loop containing nucleotide triphosphate hydrolases"/>
    <property type="match status" value="3"/>
</dbReference>
<dbReference type="InterPro" id="IPR003593">
    <property type="entry name" value="AAA+_ATPase"/>
</dbReference>
<dbReference type="Pfam" id="PF00005">
    <property type="entry name" value="ABC_tran"/>
    <property type="match status" value="2"/>
</dbReference>
<dbReference type="InterPro" id="IPR027417">
    <property type="entry name" value="P-loop_NTPase"/>
</dbReference>
<sequence length="497" mass="55461">MQLDLSHVTYTYPLAHMPVLKDVSASFLQGWTGIIGNNGSGKTTLAQLICGYIQPDSGSVTSGLVSSLCTQNATYQPHNLMDFACAYDNRAMTLRRDLHIDVDWCWRFDTLSGGQQKCLQVACALWVAPDVLILDEPTNHVDTVTRQAIIQALSRFRGIGLVISHDRELLNTLCTQCLFIAHGSVCMRPGDYSQAAAQAELERSSAERARGVLRKEKQRLEREVQRRREEASRAAGKRSLRGINPRDSDKRRKVRQAIVTGKDGKAGRLVTRMVGRLEETCDRFSATAVDKRYDADIWFDTLPCRRKVLYRMEPCELSLGDKTLYVPRLFIEHTDHLGLVGDNGTGKTTLIQKIVADLQGSLRMLYIPQEPCESQKSAALNVLKNLSNEARGRVLSYIACLNSSPSSLLEGDAISPGEMRKLMLALGILKKPELIIMDEPTNYLDICSIEALERMLVGYPGALLLVSHDVSLMKAATHKIMRIESYEDGYRLTWDVG</sequence>
<evidence type="ECO:0000256" key="3">
    <source>
        <dbReference type="SAM" id="MobiDB-lite"/>
    </source>
</evidence>
<name>A0ABS7MHX2_9ACTN</name>
<dbReference type="RefSeq" id="WP_222198668.1">
    <property type="nucleotide sequence ID" value="NZ_JAIMFO010000004.1"/>
</dbReference>
<dbReference type="PROSITE" id="PS00211">
    <property type="entry name" value="ABC_TRANSPORTER_1"/>
    <property type="match status" value="2"/>
</dbReference>
<dbReference type="PROSITE" id="PS50893">
    <property type="entry name" value="ABC_TRANSPORTER_2"/>
    <property type="match status" value="1"/>
</dbReference>
<dbReference type="EMBL" id="JAIMFO010000004">
    <property type="protein sequence ID" value="MBY4796951.1"/>
    <property type="molecule type" value="Genomic_DNA"/>
</dbReference>
<dbReference type="PANTHER" id="PTHR42855:SF1">
    <property type="entry name" value="ABC TRANSPORTER DOMAIN-CONTAINING PROTEIN"/>
    <property type="match status" value="1"/>
</dbReference>
<dbReference type="InterPro" id="IPR017871">
    <property type="entry name" value="ABC_transporter-like_CS"/>
</dbReference>
<evidence type="ECO:0000256" key="2">
    <source>
        <dbReference type="ARBA" id="ARBA00022840"/>
    </source>
</evidence>
<keyword evidence="1" id="KW-0547">Nucleotide-binding</keyword>
<protein>
    <submittedName>
        <fullName evidence="5">ATP-binding cassette domain-containing protein</fullName>
    </submittedName>
</protein>
<dbReference type="InterPro" id="IPR051309">
    <property type="entry name" value="ABCF_ATPase"/>
</dbReference>
<gene>
    <name evidence="5" type="ORF">K6V98_01025</name>
</gene>
<evidence type="ECO:0000313" key="6">
    <source>
        <dbReference type="Proteomes" id="UP000700908"/>
    </source>
</evidence>
<evidence type="ECO:0000256" key="1">
    <source>
        <dbReference type="ARBA" id="ARBA00022741"/>
    </source>
</evidence>
<dbReference type="InterPro" id="IPR003439">
    <property type="entry name" value="ABC_transporter-like_ATP-bd"/>
</dbReference>
<dbReference type="CDD" id="cd03221">
    <property type="entry name" value="ABCF_EF-3"/>
    <property type="match status" value="1"/>
</dbReference>